<dbReference type="InterPro" id="IPR032836">
    <property type="entry name" value="DsrE2-like"/>
</dbReference>
<feature type="compositionally biased region" description="Basic and acidic residues" evidence="7">
    <location>
        <begin position="572"/>
        <end position="596"/>
    </location>
</feature>
<dbReference type="SUPFAM" id="SSF64307">
    <property type="entry name" value="SirA-like"/>
    <property type="match status" value="1"/>
</dbReference>
<reference evidence="10" key="1">
    <citation type="submission" date="2017-02" db="EMBL/GenBank/DDBJ databases">
        <authorList>
            <person name="Varghese N."/>
            <person name="Submissions S."/>
        </authorList>
    </citation>
    <scope>NUCLEOTIDE SEQUENCE [LARGE SCALE GENOMIC DNA]</scope>
    <source>
        <strain evidence="10">ATCC BAA-73</strain>
    </source>
</reference>
<accession>A0A1T4JS76</accession>
<dbReference type="OrthoDB" id="9802028at2"/>
<comment type="cofactor">
    <cofactor evidence="1">
        <name>FAD</name>
        <dbReference type="ChEBI" id="CHEBI:57692"/>
    </cofactor>
</comment>
<feature type="region of interest" description="Disordered" evidence="7">
    <location>
        <begin position="552"/>
        <end position="606"/>
    </location>
</feature>
<keyword evidence="6" id="KW-0676">Redox-active center</keyword>
<dbReference type="InterPro" id="IPR027396">
    <property type="entry name" value="DsrEFH-like"/>
</dbReference>
<dbReference type="Pfam" id="PF00581">
    <property type="entry name" value="Rhodanese"/>
    <property type="match status" value="1"/>
</dbReference>
<name>A0A1T4JS76_9FIRM</name>
<dbReference type="SUPFAM" id="SSF55424">
    <property type="entry name" value="FAD/NAD-linked reductases, dimerisation (C-terminal) domain"/>
    <property type="match status" value="1"/>
</dbReference>
<dbReference type="SMART" id="SM00450">
    <property type="entry name" value="RHOD"/>
    <property type="match status" value="1"/>
</dbReference>
<evidence type="ECO:0000256" key="1">
    <source>
        <dbReference type="ARBA" id="ARBA00001974"/>
    </source>
</evidence>
<dbReference type="RefSeq" id="WP_078808890.1">
    <property type="nucleotide sequence ID" value="NZ_FUWM01000004.1"/>
</dbReference>
<evidence type="ECO:0000259" key="8">
    <source>
        <dbReference type="PROSITE" id="PS50206"/>
    </source>
</evidence>
<keyword evidence="10" id="KW-1185">Reference proteome</keyword>
<evidence type="ECO:0000313" key="9">
    <source>
        <dbReference type="EMBL" id="SJZ32993.1"/>
    </source>
</evidence>
<dbReference type="PROSITE" id="PS01148">
    <property type="entry name" value="UPF0033"/>
    <property type="match status" value="1"/>
</dbReference>
<dbReference type="SUPFAM" id="SSF51905">
    <property type="entry name" value="FAD/NAD(P)-binding domain"/>
    <property type="match status" value="1"/>
</dbReference>
<proteinExistence type="inferred from homology"/>
<dbReference type="Pfam" id="PF02852">
    <property type="entry name" value="Pyr_redox_dim"/>
    <property type="match status" value="1"/>
</dbReference>
<dbReference type="CDD" id="cd01291">
    <property type="entry name" value="PseudoU_synth"/>
    <property type="match status" value="1"/>
</dbReference>
<evidence type="ECO:0000256" key="4">
    <source>
        <dbReference type="ARBA" id="ARBA00022827"/>
    </source>
</evidence>
<evidence type="ECO:0000313" key="10">
    <source>
        <dbReference type="Proteomes" id="UP000190625"/>
    </source>
</evidence>
<dbReference type="CDD" id="cd01524">
    <property type="entry name" value="RHOD_Pyr_redox"/>
    <property type="match status" value="1"/>
</dbReference>
<keyword evidence="5" id="KW-0560">Oxidoreductase</keyword>
<dbReference type="Gene3D" id="3.40.1260.10">
    <property type="entry name" value="DsrEFH-like"/>
    <property type="match status" value="1"/>
</dbReference>
<dbReference type="STRING" id="142842.SAMN02745118_00367"/>
<evidence type="ECO:0000256" key="5">
    <source>
        <dbReference type="ARBA" id="ARBA00023002"/>
    </source>
</evidence>
<dbReference type="InterPro" id="IPR023753">
    <property type="entry name" value="FAD/NAD-binding_dom"/>
</dbReference>
<dbReference type="InterPro" id="IPR016156">
    <property type="entry name" value="FAD/NAD-linked_Rdtase_dimer_sf"/>
</dbReference>
<dbReference type="Gene3D" id="3.50.50.60">
    <property type="entry name" value="FAD/NAD(P)-binding domain"/>
    <property type="match status" value="2"/>
</dbReference>
<feature type="compositionally biased region" description="Polar residues" evidence="7">
    <location>
        <begin position="560"/>
        <end position="570"/>
    </location>
</feature>
<dbReference type="InterPro" id="IPR036873">
    <property type="entry name" value="Rhodanese-like_dom_sf"/>
</dbReference>
<dbReference type="EMBL" id="FUWM01000004">
    <property type="protein sequence ID" value="SJZ32993.1"/>
    <property type="molecule type" value="Genomic_DNA"/>
</dbReference>
<dbReference type="Gene3D" id="3.30.110.40">
    <property type="entry name" value="TusA-like domain"/>
    <property type="match status" value="1"/>
</dbReference>
<feature type="domain" description="Rhodanese" evidence="8">
    <location>
        <begin position="466"/>
        <end position="550"/>
    </location>
</feature>
<dbReference type="InterPro" id="IPR004099">
    <property type="entry name" value="Pyr_nucl-diS_OxRdtase_dimer"/>
</dbReference>
<dbReference type="PANTHER" id="PTHR43429">
    <property type="entry name" value="PYRIDINE NUCLEOTIDE-DISULFIDE OXIDOREDUCTASE DOMAIN-CONTAINING"/>
    <property type="match status" value="1"/>
</dbReference>
<dbReference type="NCBIfam" id="NF010037">
    <property type="entry name" value="PRK13512.1"/>
    <property type="match status" value="1"/>
</dbReference>
<sequence>MSNKILIIGGVAGGASTAARLRRMDEDAEIIMFERGEYISFANCGLPYYIGGTIEERDKLLVQTPDKMGARFNIDIKVKNEVIDINPSEQEIKVKDLSNDEEYVEDYDYLVLSPGAEPIKPSIPGIENERIFTLRNIPDTDAIKKYLDDKNPEKAVVIGGGFIGLEMVENLHDQGLDVSLVEAADQVMGPIDYEMASILHNHMRQKEVKLYLEDGVKAFEDNDNMTDVILESGKELEADMIIMAIGVKPSVELAKKAGLELGETGAILVDEYMKTSEENIYALGDAVEVKDYVTGNKTHIPLAGPANKQGRIVANNLTGRKDKFTGTQGSSVAKIFDLTVASTGKNEKSLEQEGIDYEVSFTMSKSHAGYYPGAIPMTVKILFKPEDGEVLGAQIVGRDGVDKRIDVLATALRFKKTVFDLQELELAYAPPYSSAKDPVNMAGFTAGNILNGEMDIIHWSEIDELDENNTFLLDIRTEVENDLGAIDGSTNIPLNDLRDRLNEIPKDKEIIVYCQVGLRGYIATRILLQNGFKDIRNLSGGYRLYKQVQKDKEFRKDDPSNVTGSASGSATKGKESQQKNEHVERGKDELIARENGDIETDETGEPLGDVETFKVDACGLQCPGPIMQVYRKMEELDPGDILEASATDPAFSADIESWCESTGNTLLKLDTEGNKFIAFIKKGGEAGEKNEVAESLGKAVGDNKTMVVFSDDLDRVLASFIIANGAASMGKEVTMFFTFWGLNVLRKDEYVDVEKGFMDKMFSSMMPRGSKRLGLSKMNMMGMGRKMMRKVMENKNVDSLEALIGQAKLSGVNLVACQMSMDVLGIKKEELIDGVDLGGVATYLNEAEGSNMNLFI</sequence>
<dbReference type="PANTHER" id="PTHR43429:SF1">
    <property type="entry name" value="NAD(P)H SULFUR OXIDOREDUCTASE (COA-DEPENDENT)"/>
    <property type="match status" value="1"/>
</dbReference>
<dbReference type="GO" id="GO:0016491">
    <property type="term" value="F:oxidoreductase activity"/>
    <property type="evidence" value="ECO:0007669"/>
    <property type="project" value="UniProtKB-KW"/>
</dbReference>
<dbReference type="PRINTS" id="PR00411">
    <property type="entry name" value="PNDRDTASEI"/>
</dbReference>
<dbReference type="Pfam" id="PF07992">
    <property type="entry name" value="Pyr_redox_2"/>
    <property type="match status" value="1"/>
</dbReference>
<dbReference type="PRINTS" id="PR00368">
    <property type="entry name" value="FADPNR"/>
</dbReference>
<dbReference type="Proteomes" id="UP000190625">
    <property type="component" value="Unassembled WGS sequence"/>
</dbReference>
<evidence type="ECO:0000256" key="7">
    <source>
        <dbReference type="SAM" id="MobiDB-lite"/>
    </source>
</evidence>
<dbReference type="SUPFAM" id="SSF52821">
    <property type="entry name" value="Rhodanese/Cell cycle control phosphatase"/>
    <property type="match status" value="1"/>
</dbReference>
<evidence type="ECO:0000256" key="6">
    <source>
        <dbReference type="ARBA" id="ARBA00023284"/>
    </source>
</evidence>
<dbReference type="PROSITE" id="PS50206">
    <property type="entry name" value="RHODANESE_3"/>
    <property type="match status" value="1"/>
</dbReference>
<dbReference type="InterPro" id="IPR050260">
    <property type="entry name" value="FAD-bd_OxRdtase"/>
</dbReference>
<dbReference type="InterPro" id="IPR036188">
    <property type="entry name" value="FAD/NAD-bd_sf"/>
</dbReference>
<evidence type="ECO:0000256" key="3">
    <source>
        <dbReference type="ARBA" id="ARBA00022630"/>
    </source>
</evidence>
<comment type="similarity">
    <text evidence="2">Belongs to the class-III pyridine nucleotide-disulfide oxidoreductase family.</text>
</comment>
<dbReference type="SUPFAM" id="SSF75169">
    <property type="entry name" value="DsrEFH-like"/>
    <property type="match status" value="1"/>
</dbReference>
<dbReference type="Gene3D" id="3.40.250.10">
    <property type="entry name" value="Rhodanese-like domain"/>
    <property type="match status" value="1"/>
</dbReference>
<dbReference type="InterPro" id="IPR036868">
    <property type="entry name" value="TusA-like_sf"/>
</dbReference>
<dbReference type="InterPro" id="IPR001763">
    <property type="entry name" value="Rhodanese-like_dom"/>
</dbReference>
<organism evidence="9 10">
    <name type="scientific">Selenihalanaerobacter shriftii</name>
    <dbReference type="NCBI Taxonomy" id="142842"/>
    <lineage>
        <taxon>Bacteria</taxon>
        <taxon>Bacillati</taxon>
        <taxon>Bacillota</taxon>
        <taxon>Clostridia</taxon>
        <taxon>Halanaerobiales</taxon>
        <taxon>Halobacteroidaceae</taxon>
        <taxon>Selenihalanaerobacter</taxon>
    </lineage>
</organism>
<dbReference type="AlphaFoldDB" id="A0A1T4JS76"/>
<keyword evidence="3" id="KW-0285">Flavoprotein</keyword>
<gene>
    <name evidence="9" type="ORF">SAMN02745118_00367</name>
</gene>
<evidence type="ECO:0000256" key="2">
    <source>
        <dbReference type="ARBA" id="ARBA00009130"/>
    </source>
</evidence>
<keyword evidence="4" id="KW-0274">FAD</keyword>
<dbReference type="Pfam" id="PF13686">
    <property type="entry name" value="DrsE_2"/>
    <property type="match status" value="1"/>
</dbReference>
<dbReference type="Pfam" id="PF01206">
    <property type="entry name" value="TusA"/>
    <property type="match status" value="1"/>
</dbReference>
<dbReference type="InterPro" id="IPR001455">
    <property type="entry name" value="TusA-like"/>
</dbReference>
<protein>
    <submittedName>
        <fullName evidence="9">CoA-disulfide reductase</fullName>
    </submittedName>
</protein>